<gene>
    <name evidence="7" type="ORF">CYMTET_37493</name>
</gene>
<organism evidence="7 8">
    <name type="scientific">Cymbomonas tetramitiformis</name>
    <dbReference type="NCBI Taxonomy" id="36881"/>
    <lineage>
        <taxon>Eukaryota</taxon>
        <taxon>Viridiplantae</taxon>
        <taxon>Chlorophyta</taxon>
        <taxon>Pyramimonadophyceae</taxon>
        <taxon>Pyramimonadales</taxon>
        <taxon>Pyramimonadaceae</taxon>
        <taxon>Cymbomonas</taxon>
    </lineage>
</organism>
<dbReference type="PROSITE" id="PS50850">
    <property type="entry name" value="MFS"/>
    <property type="match status" value="1"/>
</dbReference>
<proteinExistence type="predicted"/>
<dbReference type="GO" id="GO:0046943">
    <property type="term" value="F:carboxylic acid transmembrane transporter activity"/>
    <property type="evidence" value="ECO:0007669"/>
    <property type="project" value="TreeGrafter"/>
</dbReference>
<comment type="caution">
    <text evidence="7">The sequence shown here is derived from an EMBL/GenBank/DDBJ whole genome shotgun (WGS) entry which is preliminary data.</text>
</comment>
<dbReference type="Gene3D" id="1.20.1250.20">
    <property type="entry name" value="MFS general substrate transporter like domains"/>
    <property type="match status" value="1"/>
</dbReference>
<keyword evidence="2 5" id="KW-0812">Transmembrane</keyword>
<name>A0AAE0F6L6_9CHLO</name>
<feature type="transmembrane region" description="Helical" evidence="5">
    <location>
        <begin position="117"/>
        <end position="137"/>
    </location>
</feature>
<feature type="transmembrane region" description="Helical" evidence="5">
    <location>
        <begin position="292"/>
        <end position="311"/>
    </location>
</feature>
<dbReference type="SUPFAM" id="SSF103473">
    <property type="entry name" value="MFS general substrate transporter"/>
    <property type="match status" value="1"/>
</dbReference>
<feature type="transmembrane region" description="Helical" evidence="5">
    <location>
        <begin position="364"/>
        <end position="387"/>
    </location>
</feature>
<evidence type="ECO:0000256" key="4">
    <source>
        <dbReference type="ARBA" id="ARBA00023136"/>
    </source>
</evidence>
<feature type="transmembrane region" description="Helical" evidence="5">
    <location>
        <begin position="149"/>
        <end position="170"/>
    </location>
</feature>
<evidence type="ECO:0000313" key="8">
    <source>
        <dbReference type="Proteomes" id="UP001190700"/>
    </source>
</evidence>
<dbReference type="AlphaFoldDB" id="A0AAE0F6L6"/>
<feature type="transmembrane region" description="Helical" evidence="5">
    <location>
        <begin position="331"/>
        <end position="352"/>
    </location>
</feature>
<dbReference type="PANTHER" id="PTHR23508:SF10">
    <property type="entry name" value="CARBOXYLIC ACID TRANSPORTER PROTEIN HOMOLOG"/>
    <property type="match status" value="1"/>
</dbReference>
<keyword evidence="3 5" id="KW-1133">Transmembrane helix</keyword>
<feature type="domain" description="Major facilitator superfamily (MFS) profile" evidence="6">
    <location>
        <begin position="52"/>
        <end position="484"/>
    </location>
</feature>
<feature type="transmembrane region" description="Helical" evidence="5">
    <location>
        <begin position="461"/>
        <end position="480"/>
    </location>
</feature>
<evidence type="ECO:0000256" key="2">
    <source>
        <dbReference type="ARBA" id="ARBA00022692"/>
    </source>
</evidence>
<reference evidence="7 8" key="1">
    <citation type="journal article" date="2015" name="Genome Biol. Evol.">
        <title>Comparative Genomics of a Bacterivorous Green Alga Reveals Evolutionary Causalities and Consequences of Phago-Mixotrophic Mode of Nutrition.</title>
        <authorList>
            <person name="Burns J.A."/>
            <person name="Paasch A."/>
            <person name="Narechania A."/>
            <person name="Kim E."/>
        </authorList>
    </citation>
    <scope>NUCLEOTIDE SEQUENCE [LARGE SCALE GENOMIC DNA]</scope>
    <source>
        <strain evidence="7 8">PLY_AMNH</strain>
    </source>
</reference>
<sequence length="505" mass="54901">MQILMLLRQRTPAQRRQPPGCWNSWQKRLSTSFCNNFENLPTACNMTFLTKNRVVSFVSNMSTAYNLTIISMVLILTKDLYPETTNMVSALKTASLVGAIVGQLSMGYVADLMGRSAAMSITMQLTIAGALLSSFHLENIFGTDPSSPYEWIVFCRFLLGIGVGGVYPLAATIAAESNTDEKNRGREVSAIFSSQGVGFLLCPVVVMILVNINPDKPDDSDAKKGCNQLNWRLALAFGALPGLLVAPFKISETKKAESPAPLVETASTPGIAPTCSPVVVSSFWKDLGNSEYWPTLVGTAGGWFLFDITFYGNSLCSKLITDHVFGEASSVTTTMFHQLVIFAVALPGYWCATYTMDSLGRKNIQLFGFLMMTVLYGILALILKYAINSVPSAVLFIIYSLTFFFSNFGPNSTTFILPSESFPMHVRASMNGFSAASGKCGAAIGAYCFKPLSVAIGVPSVMGICALVSLVGLGVTYFFIEDRRGKAMRGDTEEHLIDEEDRQHC</sequence>
<dbReference type="InterPro" id="IPR036259">
    <property type="entry name" value="MFS_trans_sf"/>
</dbReference>
<comment type="subcellular location">
    <subcellularLocation>
        <location evidence="1">Membrane</location>
        <topology evidence="1">Multi-pass membrane protein</topology>
    </subcellularLocation>
</comment>
<feature type="transmembrane region" description="Helical" evidence="5">
    <location>
        <begin position="393"/>
        <end position="417"/>
    </location>
</feature>
<evidence type="ECO:0000256" key="5">
    <source>
        <dbReference type="SAM" id="Phobius"/>
    </source>
</evidence>
<dbReference type="InterPro" id="IPR020846">
    <property type="entry name" value="MFS_dom"/>
</dbReference>
<accession>A0AAE0F6L6</accession>
<dbReference type="EMBL" id="LGRX02024926">
    <property type="protein sequence ID" value="KAK3253252.1"/>
    <property type="molecule type" value="Genomic_DNA"/>
</dbReference>
<keyword evidence="8" id="KW-1185">Reference proteome</keyword>
<evidence type="ECO:0000259" key="6">
    <source>
        <dbReference type="PROSITE" id="PS50850"/>
    </source>
</evidence>
<evidence type="ECO:0000313" key="7">
    <source>
        <dbReference type="EMBL" id="KAK3253252.1"/>
    </source>
</evidence>
<dbReference type="Pfam" id="PF07690">
    <property type="entry name" value="MFS_1"/>
    <property type="match status" value="1"/>
</dbReference>
<feature type="transmembrane region" description="Helical" evidence="5">
    <location>
        <begin position="190"/>
        <end position="209"/>
    </location>
</feature>
<feature type="transmembrane region" description="Helical" evidence="5">
    <location>
        <begin position="54"/>
        <end position="77"/>
    </location>
</feature>
<feature type="transmembrane region" description="Helical" evidence="5">
    <location>
        <begin position="89"/>
        <end position="110"/>
    </location>
</feature>
<evidence type="ECO:0000256" key="1">
    <source>
        <dbReference type="ARBA" id="ARBA00004141"/>
    </source>
</evidence>
<protein>
    <recommendedName>
        <fullName evidence="6">Major facilitator superfamily (MFS) profile domain-containing protein</fullName>
    </recommendedName>
</protein>
<dbReference type="Proteomes" id="UP001190700">
    <property type="component" value="Unassembled WGS sequence"/>
</dbReference>
<keyword evidence="4 5" id="KW-0472">Membrane</keyword>
<evidence type="ECO:0000256" key="3">
    <source>
        <dbReference type="ARBA" id="ARBA00022989"/>
    </source>
</evidence>
<dbReference type="InterPro" id="IPR011701">
    <property type="entry name" value="MFS"/>
</dbReference>
<dbReference type="PANTHER" id="PTHR23508">
    <property type="entry name" value="CARBOXYLIC ACID TRANSPORTER PROTEIN HOMOLOG"/>
    <property type="match status" value="1"/>
</dbReference>
<dbReference type="GO" id="GO:0005886">
    <property type="term" value="C:plasma membrane"/>
    <property type="evidence" value="ECO:0007669"/>
    <property type="project" value="TreeGrafter"/>
</dbReference>